<dbReference type="GO" id="GO:0005737">
    <property type="term" value="C:cytoplasm"/>
    <property type="evidence" value="ECO:0007669"/>
    <property type="project" value="UniProtKB-SubCell"/>
</dbReference>
<keyword evidence="6 9" id="KW-0547">Nucleotide-binding</keyword>
<evidence type="ECO:0000313" key="12">
    <source>
        <dbReference type="Proteomes" id="UP000294364"/>
    </source>
</evidence>
<dbReference type="PANTHER" id="PTHR17490">
    <property type="entry name" value="SUA5"/>
    <property type="match status" value="1"/>
</dbReference>
<sequence>MSPIIHSLMECARYVSQSMVVSYPTESVFGLGCNPNSQIAVQRLLALKKRSMKKGLILVSANYKQLIPWIADEELSDDQRSYMFSRWPGPVTWIVPARRTTPFWLRGQFTTIAVRVSNHPTVIALCKSCNTALVSTSANLTGFLPCRRESEVIENIGNHIPVLVGQTSGHLHPSEIRNLLTGELIRGG</sequence>
<dbReference type="OrthoDB" id="9814580at2"/>
<keyword evidence="7 9" id="KW-0067">ATP-binding</keyword>
<dbReference type="InterPro" id="IPR050156">
    <property type="entry name" value="TC-AMP_synthase_SUA5"/>
</dbReference>
<dbReference type="FunFam" id="3.90.870.10:FF:000004">
    <property type="entry name" value="Threonylcarbamoyl-AMP synthase"/>
    <property type="match status" value="1"/>
</dbReference>
<evidence type="ECO:0000313" key="11">
    <source>
        <dbReference type="EMBL" id="VFP79007.1"/>
    </source>
</evidence>
<proteinExistence type="inferred from homology"/>
<dbReference type="PANTHER" id="PTHR17490:SF18">
    <property type="entry name" value="THREONYLCARBAMOYL-AMP SYNTHASE"/>
    <property type="match status" value="1"/>
</dbReference>
<evidence type="ECO:0000256" key="3">
    <source>
        <dbReference type="ARBA" id="ARBA00022679"/>
    </source>
</evidence>
<dbReference type="GO" id="GO:0061710">
    <property type="term" value="F:L-threonylcarbamoyladenylate synthase"/>
    <property type="evidence" value="ECO:0007669"/>
    <property type="project" value="UniProtKB-EC"/>
</dbReference>
<dbReference type="Pfam" id="PF01300">
    <property type="entry name" value="Sua5_yciO_yrdC"/>
    <property type="match status" value="1"/>
</dbReference>
<protein>
    <recommendedName>
        <fullName evidence="9">Threonylcarbamoyl-AMP synthase</fullName>
        <shortName evidence="9">TC-AMP synthase</shortName>
        <ecNumber evidence="9">2.7.7.87</ecNumber>
    </recommendedName>
    <alternativeName>
        <fullName evidence="9">L-threonylcarbamoyladenylate synthase</fullName>
    </alternativeName>
    <alternativeName>
        <fullName evidence="9">t(6)A37 threonylcarbamoyladenosine biosynthesis protein TsaC</fullName>
    </alternativeName>
    <alternativeName>
        <fullName evidence="9">tRNA threonylcarbamoyladenosine biosynthesis protein TsaC</fullName>
    </alternativeName>
</protein>
<accession>A0A451CZY6</accession>
<evidence type="ECO:0000256" key="7">
    <source>
        <dbReference type="ARBA" id="ARBA00022840"/>
    </source>
</evidence>
<dbReference type="HAMAP" id="MF_01852">
    <property type="entry name" value="TsaC"/>
    <property type="match status" value="1"/>
</dbReference>
<dbReference type="InterPro" id="IPR017945">
    <property type="entry name" value="DHBP_synth_RibB-like_a/b_dom"/>
</dbReference>
<dbReference type="InterPro" id="IPR006070">
    <property type="entry name" value="Sua5-like_dom"/>
</dbReference>
<keyword evidence="2 9" id="KW-0963">Cytoplasm</keyword>
<evidence type="ECO:0000256" key="5">
    <source>
        <dbReference type="ARBA" id="ARBA00022695"/>
    </source>
</evidence>
<keyword evidence="3 9" id="KW-0808">Transferase</keyword>
<dbReference type="GO" id="GO:0006450">
    <property type="term" value="P:regulation of translational fidelity"/>
    <property type="evidence" value="ECO:0007669"/>
    <property type="project" value="TreeGrafter"/>
</dbReference>
<dbReference type="Proteomes" id="UP000294364">
    <property type="component" value="Chromosome"/>
</dbReference>
<evidence type="ECO:0000256" key="2">
    <source>
        <dbReference type="ARBA" id="ARBA00022490"/>
    </source>
</evidence>
<reference evidence="11 12" key="1">
    <citation type="submission" date="2019-02" db="EMBL/GenBank/DDBJ databases">
        <authorList>
            <person name="Manzano-Marin A."/>
            <person name="Manzano-Marin A."/>
        </authorList>
    </citation>
    <scope>NUCLEOTIDE SEQUENCE [LARGE SCALE GENOMIC DNA]</scope>
    <source>
        <strain evidence="11 12">ErCicurtihirsuta</strain>
    </source>
</reference>
<dbReference type="AlphaFoldDB" id="A0A451CZY6"/>
<evidence type="ECO:0000256" key="8">
    <source>
        <dbReference type="ARBA" id="ARBA00048366"/>
    </source>
</evidence>
<comment type="function">
    <text evidence="9">Required for the formation of a threonylcarbamoyl group on adenosine at position 37 (t(6)A37) in tRNAs that read codons beginning with adenine. Catalyzes the conversion of L-threonine, HCO(3)(-)/CO(2) and ATP to give threonylcarbamoyl-AMP (TC-AMP) as the acyladenylate intermediate, with the release of diphosphate.</text>
</comment>
<keyword evidence="4 9" id="KW-0819">tRNA processing</keyword>
<evidence type="ECO:0000256" key="9">
    <source>
        <dbReference type="HAMAP-Rule" id="MF_01852"/>
    </source>
</evidence>
<evidence type="ECO:0000256" key="4">
    <source>
        <dbReference type="ARBA" id="ARBA00022694"/>
    </source>
</evidence>
<dbReference type="GO" id="GO:0005524">
    <property type="term" value="F:ATP binding"/>
    <property type="evidence" value="ECO:0007669"/>
    <property type="project" value="UniProtKB-UniRule"/>
</dbReference>
<name>A0A451CZY6_9GAMM</name>
<dbReference type="GO" id="GO:0003725">
    <property type="term" value="F:double-stranded RNA binding"/>
    <property type="evidence" value="ECO:0007669"/>
    <property type="project" value="InterPro"/>
</dbReference>
<comment type="similarity">
    <text evidence="9">Belongs to the SUA5 family. TsaC subfamily.</text>
</comment>
<comment type="catalytic activity">
    <reaction evidence="8 9">
        <text>L-threonine + hydrogencarbonate + ATP = L-threonylcarbamoyladenylate + diphosphate + H2O</text>
        <dbReference type="Rhea" id="RHEA:36407"/>
        <dbReference type="ChEBI" id="CHEBI:15377"/>
        <dbReference type="ChEBI" id="CHEBI:17544"/>
        <dbReference type="ChEBI" id="CHEBI:30616"/>
        <dbReference type="ChEBI" id="CHEBI:33019"/>
        <dbReference type="ChEBI" id="CHEBI:57926"/>
        <dbReference type="ChEBI" id="CHEBI:73682"/>
        <dbReference type="EC" id="2.7.7.87"/>
    </reaction>
</comment>
<keyword evidence="5 9" id="KW-0548">Nucleotidyltransferase</keyword>
<dbReference type="RefSeq" id="WP_157992277.1">
    <property type="nucleotide sequence ID" value="NZ_LR217698.1"/>
</dbReference>
<dbReference type="SUPFAM" id="SSF55821">
    <property type="entry name" value="YrdC/RibB"/>
    <property type="match status" value="1"/>
</dbReference>
<dbReference type="Gene3D" id="3.90.870.10">
    <property type="entry name" value="DHBP synthase"/>
    <property type="match status" value="1"/>
</dbReference>
<evidence type="ECO:0000256" key="1">
    <source>
        <dbReference type="ARBA" id="ARBA00004496"/>
    </source>
</evidence>
<organism evidence="11 12">
    <name type="scientific">Candidatus Erwinia haradaeae</name>
    <dbReference type="NCBI Taxonomy" id="1922217"/>
    <lineage>
        <taxon>Bacteria</taxon>
        <taxon>Pseudomonadati</taxon>
        <taxon>Pseudomonadota</taxon>
        <taxon>Gammaproteobacteria</taxon>
        <taxon>Enterobacterales</taxon>
        <taxon>Erwiniaceae</taxon>
        <taxon>Erwinia</taxon>
    </lineage>
</organism>
<dbReference type="GO" id="GO:0000049">
    <property type="term" value="F:tRNA binding"/>
    <property type="evidence" value="ECO:0007669"/>
    <property type="project" value="TreeGrafter"/>
</dbReference>
<dbReference type="EC" id="2.7.7.87" evidence="9"/>
<feature type="domain" description="YrdC-like" evidence="10">
    <location>
        <begin position="5"/>
        <end position="188"/>
    </location>
</feature>
<dbReference type="EMBL" id="LR217698">
    <property type="protein sequence ID" value="VFP79007.1"/>
    <property type="molecule type" value="Genomic_DNA"/>
</dbReference>
<evidence type="ECO:0000259" key="10">
    <source>
        <dbReference type="PROSITE" id="PS51163"/>
    </source>
</evidence>
<evidence type="ECO:0000256" key="6">
    <source>
        <dbReference type="ARBA" id="ARBA00022741"/>
    </source>
</evidence>
<comment type="subcellular location">
    <subcellularLocation>
        <location evidence="1 9">Cytoplasm</location>
    </subcellularLocation>
</comment>
<gene>
    <name evidence="9 11" type="primary">tsaC</name>
    <name evidence="11" type="ORF">ERCICURT3053_662</name>
</gene>
<dbReference type="InterPro" id="IPR023535">
    <property type="entry name" value="TC-AMP_synthase"/>
</dbReference>
<dbReference type="GO" id="GO:0002949">
    <property type="term" value="P:tRNA threonylcarbamoyladenosine modification"/>
    <property type="evidence" value="ECO:0007669"/>
    <property type="project" value="UniProtKB-UniRule"/>
</dbReference>
<dbReference type="PROSITE" id="PS51163">
    <property type="entry name" value="YRDC"/>
    <property type="match status" value="1"/>
</dbReference>